<dbReference type="EMBL" id="JACBZM010000001">
    <property type="protein sequence ID" value="NYI47544.1"/>
    <property type="molecule type" value="Genomic_DNA"/>
</dbReference>
<keyword evidence="1" id="KW-0812">Transmembrane</keyword>
<reference evidence="2 3" key="1">
    <citation type="submission" date="2020-07" db="EMBL/GenBank/DDBJ databases">
        <title>Sequencing the genomes of 1000 actinobacteria strains.</title>
        <authorList>
            <person name="Klenk H.-P."/>
        </authorList>
    </citation>
    <scope>NUCLEOTIDE SEQUENCE [LARGE SCALE GENOMIC DNA]</scope>
    <source>
        <strain evidence="2 3">DSM 15131</strain>
    </source>
</reference>
<dbReference type="AlphaFoldDB" id="A0A7Y9ZL88"/>
<organism evidence="2 3">
    <name type="scientific">Nocardioides aromaticivorans</name>
    <dbReference type="NCBI Taxonomy" id="200618"/>
    <lineage>
        <taxon>Bacteria</taxon>
        <taxon>Bacillati</taxon>
        <taxon>Actinomycetota</taxon>
        <taxon>Actinomycetes</taxon>
        <taxon>Propionibacteriales</taxon>
        <taxon>Nocardioidaceae</taxon>
        <taxon>Nocardioides</taxon>
    </lineage>
</organism>
<dbReference type="RefSeq" id="WP_179651548.1">
    <property type="nucleotide sequence ID" value="NZ_JACBZM010000001.1"/>
</dbReference>
<evidence type="ECO:0000313" key="2">
    <source>
        <dbReference type="EMBL" id="NYI47544.1"/>
    </source>
</evidence>
<accession>A0A7Y9ZL88</accession>
<gene>
    <name evidence="2" type="ORF">BJ993_004624</name>
</gene>
<dbReference type="Proteomes" id="UP000562045">
    <property type="component" value="Unassembled WGS sequence"/>
</dbReference>
<evidence type="ECO:0000256" key="1">
    <source>
        <dbReference type="SAM" id="Phobius"/>
    </source>
</evidence>
<keyword evidence="1" id="KW-1133">Transmembrane helix</keyword>
<protein>
    <submittedName>
        <fullName evidence="2">Uncharacterized protein</fullName>
    </submittedName>
</protein>
<evidence type="ECO:0000313" key="3">
    <source>
        <dbReference type="Proteomes" id="UP000562045"/>
    </source>
</evidence>
<comment type="caution">
    <text evidence="2">The sequence shown here is derived from an EMBL/GenBank/DDBJ whole genome shotgun (WGS) entry which is preliminary data.</text>
</comment>
<keyword evidence="1" id="KW-0472">Membrane</keyword>
<feature type="transmembrane region" description="Helical" evidence="1">
    <location>
        <begin position="55"/>
        <end position="73"/>
    </location>
</feature>
<feature type="transmembrane region" description="Helical" evidence="1">
    <location>
        <begin position="21"/>
        <end position="43"/>
    </location>
</feature>
<proteinExistence type="predicted"/>
<sequence length="207" mass="21616">MDTSGTAPLEIRRTPAPGSRGVIAAAAGAVAAGVLLAGAGVVAVATQDLDTPEQLNGALVIVVGAMAVVWGARRLRNRRGLLRTDLVLRLDQTGVGMMTGSLTDEGGWAALAWADVARVELRVHRLGPPYFREEHDAPVLRFVAVDDSAIQLTGGSPYEAVKAAALGISAAEGALAMILGPTTMDRAGQVRDWLQAHRPDVRLELEA</sequence>
<name>A0A7Y9ZL88_9ACTN</name>